<accession>A0A1H9WPF2</accession>
<gene>
    <name evidence="2" type="ORF">SAMN05216188_13831</name>
</gene>
<keyword evidence="1" id="KW-0812">Transmembrane</keyword>
<name>A0A1H9WPF2_9PSEU</name>
<dbReference type="Proteomes" id="UP000199352">
    <property type="component" value="Unassembled WGS sequence"/>
</dbReference>
<proteinExistence type="predicted"/>
<organism evidence="2 3">
    <name type="scientific">Lentzea xinjiangensis</name>
    <dbReference type="NCBI Taxonomy" id="402600"/>
    <lineage>
        <taxon>Bacteria</taxon>
        <taxon>Bacillati</taxon>
        <taxon>Actinomycetota</taxon>
        <taxon>Actinomycetes</taxon>
        <taxon>Pseudonocardiales</taxon>
        <taxon>Pseudonocardiaceae</taxon>
        <taxon>Lentzea</taxon>
    </lineage>
</organism>
<keyword evidence="1" id="KW-0472">Membrane</keyword>
<keyword evidence="3" id="KW-1185">Reference proteome</keyword>
<feature type="transmembrane region" description="Helical" evidence="1">
    <location>
        <begin position="33"/>
        <end position="51"/>
    </location>
</feature>
<evidence type="ECO:0000256" key="1">
    <source>
        <dbReference type="SAM" id="Phobius"/>
    </source>
</evidence>
<evidence type="ECO:0000313" key="3">
    <source>
        <dbReference type="Proteomes" id="UP000199352"/>
    </source>
</evidence>
<sequence length="186" mass="20186">MLRSHGLAYGPPVRTARYAGPPLFARGHKRRTLLAVALPLVIGIGIGVLIGDGLRPPAAEDTRTGTAPTARNEPVQLEYTDMPCDPGSSVLVLHSLEGAMSAEDVDVLLRYETMWVKHRENANPALRDQTALLTRRDDVCDAIVPDDPRFTQFVWIGPFQSAVAPSLCEALLKVVGKNCIPAQVVR</sequence>
<dbReference type="STRING" id="402600.SAMN05216188_13831"/>
<evidence type="ECO:0000313" key="2">
    <source>
        <dbReference type="EMBL" id="SES35745.1"/>
    </source>
</evidence>
<protein>
    <submittedName>
        <fullName evidence="2">Uncharacterized protein</fullName>
    </submittedName>
</protein>
<reference evidence="3" key="1">
    <citation type="submission" date="2016-10" db="EMBL/GenBank/DDBJ databases">
        <authorList>
            <person name="Varghese N."/>
            <person name="Submissions S."/>
        </authorList>
    </citation>
    <scope>NUCLEOTIDE SEQUENCE [LARGE SCALE GENOMIC DNA]</scope>
    <source>
        <strain evidence="3">CGMCC 4.3525</strain>
    </source>
</reference>
<dbReference type="EMBL" id="FOFR01000038">
    <property type="protein sequence ID" value="SES35745.1"/>
    <property type="molecule type" value="Genomic_DNA"/>
</dbReference>
<dbReference type="AlphaFoldDB" id="A0A1H9WPF2"/>
<keyword evidence="1" id="KW-1133">Transmembrane helix</keyword>